<feature type="chain" id="PRO_5047529983" evidence="1">
    <location>
        <begin position="22"/>
        <end position="118"/>
    </location>
</feature>
<dbReference type="Proteomes" id="UP001208690">
    <property type="component" value="Unassembled WGS sequence"/>
</dbReference>
<gene>
    <name evidence="2" type="ORF">MUB52_02325</name>
</gene>
<dbReference type="EMBL" id="JALIEB010000001">
    <property type="protein sequence ID" value="MCV3270253.1"/>
    <property type="molecule type" value="Genomic_DNA"/>
</dbReference>
<proteinExistence type="predicted"/>
<sequence>MRIVMRVMTAAAVMMASSAAAEFAKVDSQDEFISLIQGKELRRPFVRLEVSSEGQISGMGAAWPVTGSWTWQEGYFCRDLFWDGDPLGYNCQEVRAHENRIIFTSDRGTGDSAEFRLR</sequence>
<keyword evidence="3" id="KW-1185">Reference proteome</keyword>
<keyword evidence="1" id="KW-0732">Signal</keyword>
<protein>
    <submittedName>
        <fullName evidence="2">Dihydrodipicolinate reductase</fullName>
    </submittedName>
</protein>
<reference evidence="2 3" key="1">
    <citation type="submission" date="2022-04" db="EMBL/GenBank/DDBJ databases">
        <title>Roseobacter sp. WL0113 is a bacterium isolated from neritic sediment.</title>
        <authorList>
            <person name="Wang L."/>
            <person name="He W."/>
            <person name="Zhang D.-F."/>
        </authorList>
    </citation>
    <scope>NUCLEOTIDE SEQUENCE [LARGE SCALE GENOMIC DNA]</scope>
    <source>
        <strain evidence="2 3">WL0113</strain>
    </source>
</reference>
<accession>A0ABT3B9I8</accession>
<evidence type="ECO:0000313" key="2">
    <source>
        <dbReference type="EMBL" id="MCV3270253.1"/>
    </source>
</evidence>
<organism evidence="2 3">
    <name type="scientific">Roseobacter sinensis</name>
    <dbReference type="NCBI Taxonomy" id="2931391"/>
    <lineage>
        <taxon>Bacteria</taxon>
        <taxon>Pseudomonadati</taxon>
        <taxon>Pseudomonadota</taxon>
        <taxon>Alphaproteobacteria</taxon>
        <taxon>Rhodobacterales</taxon>
        <taxon>Roseobacteraceae</taxon>
        <taxon>Roseobacter</taxon>
    </lineage>
</organism>
<comment type="caution">
    <text evidence="2">The sequence shown here is derived from an EMBL/GenBank/DDBJ whole genome shotgun (WGS) entry which is preliminary data.</text>
</comment>
<feature type="signal peptide" evidence="1">
    <location>
        <begin position="1"/>
        <end position="21"/>
    </location>
</feature>
<evidence type="ECO:0000256" key="1">
    <source>
        <dbReference type="SAM" id="SignalP"/>
    </source>
</evidence>
<dbReference type="RefSeq" id="WP_263842571.1">
    <property type="nucleotide sequence ID" value="NZ_JALIEB010000001.1"/>
</dbReference>
<evidence type="ECO:0000313" key="3">
    <source>
        <dbReference type="Proteomes" id="UP001208690"/>
    </source>
</evidence>
<name>A0ABT3B9I8_9RHOB</name>